<organism evidence="3 4">
    <name type="scientific">Marisediminitalea aggregata</name>
    <dbReference type="NCBI Taxonomy" id="634436"/>
    <lineage>
        <taxon>Bacteria</taxon>
        <taxon>Pseudomonadati</taxon>
        <taxon>Pseudomonadota</taxon>
        <taxon>Gammaproteobacteria</taxon>
        <taxon>Alteromonadales</taxon>
        <taxon>Alteromonadaceae</taxon>
        <taxon>Marisediminitalea</taxon>
    </lineage>
</organism>
<evidence type="ECO:0000313" key="4">
    <source>
        <dbReference type="Proteomes" id="UP000184520"/>
    </source>
</evidence>
<dbReference type="GO" id="GO:0016787">
    <property type="term" value="F:hydrolase activity"/>
    <property type="evidence" value="ECO:0007669"/>
    <property type="project" value="UniProtKB-KW"/>
</dbReference>
<evidence type="ECO:0000256" key="1">
    <source>
        <dbReference type="SAM" id="Phobius"/>
    </source>
</evidence>
<evidence type="ECO:0000313" key="3">
    <source>
        <dbReference type="EMBL" id="SHG61163.1"/>
    </source>
</evidence>
<dbReference type="InterPro" id="IPR050623">
    <property type="entry name" value="Glucan_succinyl_AcylTrfase"/>
</dbReference>
<dbReference type="GO" id="GO:0016747">
    <property type="term" value="F:acyltransferase activity, transferring groups other than amino-acyl groups"/>
    <property type="evidence" value="ECO:0007669"/>
    <property type="project" value="InterPro"/>
</dbReference>
<feature type="transmembrane region" description="Helical" evidence="1">
    <location>
        <begin position="92"/>
        <end position="108"/>
    </location>
</feature>
<feature type="transmembrane region" description="Helical" evidence="1">
    <location>
        <begin position="241"/>
        <end position="259"/>
    </location>
</feature>
<evidence type="ECO:0000259" key="2">
    <source>
        <dbReference type="Pfam" id="PF01757"/>
    </source>
</evidence>
<dbReference type="PANTHER" id="PTHR36927:SF3">
    <property type="entry name" value="GLUCANS BIOSYNTHESIS PROTEIN C"/>
    <property type="match status" value="1"/>
</dbReference>
<dbReference type="Pfam" id="PF01757">
    <property type="entry name" value="Acyl_transf_3"/>
    <property type="match status" value="1"/>
</dbReference>
<feature type="transmembrane region" description="Helical" evidence="1">
    <location>
        <begin position="179"/>
        <end position="197"/>
    </location>
</feature>
<protein>
    <submittedName>
        <fullName evidence="3">Peptidoglycan/LPS O-acetylase OafA/YrhL, contains acyltransferase and SGNH-hydrolase domains</fullName>
    </submittedName>
</protein>
<dbReference type="EMBL" id="FQWD01000004">
    <property type="protein sequence ID" value="SHG61163.1"/>
    <property type="molecule type" value="Genomic_DNA"/>
</dbReference>
<dbReference type="PANTHER" id="PTHR36927">
    <property type="entry name" value="BLR4337 PROTEIN"/>
    <property type="match status" value="1"/>
</dbReference>
<accession>A0A1M5L9R0</accession>
<keyword evidence="1" id="KW-0812">Transmembrane</keyword>
<keyword evidence="3" id="KW-0378">Hydrolase</keyword>
<name>A0A1M5L9R0_9ALTE</name>
<feature type="transmembrane region" description="Helical" evidence="1">
    <location>
        <begin position="19"/>
        <end position="37"/>
    </location>
</feature>
<feature type="transmembrane region" description="Helical" evidence="1">
    <location>
        <begin position="209"/>
        <end position="229"/>
    </location>
</feature>
<feature type="transmembrane region" description="Helical" evidence="1">
    <location>
        <begin position="336"/>
        <end position="359"/>
    </location>
</feature>
<dbReference type="RefSeq" id="WP_073323029.1">
    <property type="nucleotide sequence ID" value="NZ_FQWD01000004.1"/>
</dbReference>
<feature type="transmembrane region" description="Helical" evidence="1">
    <location>
        <begin position="57"/>
        <end position="80"/>
    </location>
</feature>
<proteinExistence type="predicted"/>
<keyword evidence="4" id="KW-1185">Reference proteome</keyword>
<keyword evidence="1" id="KW-1133">Transmembrane helix</keyword>
<keyword evidence="3" id="KW-0012">Acyltransferase</keyword>
<sequence>MNNEAAGTSQNKRYYELDWLRVILIFAVFLHHVFMPFNGDDWHITNTDSSKLLDDIMVYFEQIRLPILFFIAGAGSYLLLQRSTAGAFFKSKIYRLVVPFFIGMMFIVPPQEYFEHPDQYSSLLDAYYHRFLAFEPNHLWFLEFLIVFMVFAIPVAAWLKSSASKLVLSGITRLAQYRLGLFLLVALLIAVRCWLQTTTFNEGHGIDNLALSAFYGLFFLFGMICMSRSSIWDSFAKHRRTSAVTLLLCSCLFYGYYLVDFSGYASLQTRWAIWWAMCSLVSWSAMLTLVGYASKYCTSSPEWLRTANSLIFPFYILHQTIIVGLAFYIVQWQSSIAIKSTLLLVLSFAICAATCYVGIRPFNLTRRLFGMKPIIKEHA</sequence>
<feature type="transmembrane region" description="Helical" evidence="1">
    <location>
        <begin position="310"/>
        <end position="330"/>
    </location>
</feature>
<keyword evidence="3" id="KW-0808">Transferase</keyword>
<gene>
    <name evidence="3" type="ORF">SAMN05216361_2562</name>
</gene>
<feature type="domain" description="Acyltransferase 3" evidence="2">
    <location>
        <begin position="15"/>
        <end position="353"/>
    </location>
</feature>
<keyword evidence="1" id="KW-0472">Membrane</keyword>
<dbReference type="InterPro" id="IPR002656">
    <property type="entry name" value="Acyl_transf_3_dom"/>
</dbReference>
<feature type="transmembrane region" description="Helical" evidence="1">
    <location>
        <begin position="139"/>
        <end position="159"/>
    </location>
</feature>
<dbReference type="AlphaFoldDB" id="A0A1M5L9R0"/>
<dbReference type="STRING" id="634436.SAMN05216361_2562"/>
<reference evidence="4" key="1">
    <citation type="submission" date="2016-11" db="EMBL/GenBank/DDBJ databases">
        <authorList>
            <person name="Varghese N."/>
            <person name="Submissions S."/>
        </authorList>
    </citation>
    <scope>NUCLEOTIDE SEQUENCE [LARGE SCALE GENOMIC DNA]</scope>
    <source>
        <strain evidence="4">CGMCC 1.8995</strain>
    </source>
</reference>
<dbReference type="Proteomes" id="UP000184520">
    <property type="component" value="Unassembled WGS sequence"/>
</dbReference>
<feature type="transmembrane region" description="Helical" evidence="1">
    <location>
        <begin position="271"/>
        <end position="290"/>
    </location>
</feature>
<dbReference type="OrthoDB" id="9809782at2"/>